<dbReference type="Proteomes" id="UP000186883">
    <property type="component" value="Unassembled WGS sequence"/>
</dbReference>
<dbReference type="InterPro" id="IPR017850">
    <property type="entry name" value="Alkaline_phosphatase_core_sf"/>
</dbReference>
<dbReference type="SUPFAM" id="SSF53649">
    <property type="entry name" value="Alkaline phosphatase-like"/>
    <property type="match status" value="1"/>
</dbReference>
<dbReference type="EMBL" id="LOBU02000012">
    <property type="protein sequence ID" value="OKA08435.1"/>
    <property type="molecule type" value="Genomic_DNA"/>
</dbReference>
<dbReference type="RefSeq" id="WP_061986115.1">
    <property type="nucleotide sequence ID" value="NZ_FOPQ01000008.1"/>
</dbReference>
<sequence length="532" mass="58005">MTEPTKILVVALDACDPGTIRELAAAGEVPTLARLLESSASATTHNPYGLFVGSLWSSFFTARTAARTGFHCWEEVDTKTYERRLTSPLEIRGTPFWETLSEAGKRVAVLDVPHSRADKPLNGVMVSEYACHDRHFGFHTAPPELAKEIEAEVGLTPILTAEPDLVRDWAPDDYLHREGPHRTLDEERALTHGLVAGITQKTQVSTKLLAEGGWDLFLSVYGESHSIGHQQWHLHDPAHRDHEAALAAELDPIRSVYRSLDTAIGEHLALSGPDTTVFVLLSHGMGPRYEGSHLLHEILRLLDGVASEGLRGSAPMTLAKRGYSALPGPLRTALASAAMPLLRKRLAAAPLPAVPNWATAEQRSKQRFYLSPNNFVFGGVRINLVGREPHGVVRPGAEYEAVCARLTEDLLSLVNVATGKPVVREVSRTSDHYDREADDTLPDLLIDWARTGPIETVWSPKTGVVYGPDEHWRTGDHRPDGLLLASGPGFEPGAKLPDLDVVDLGATLSAMLGVELTDDVDGRPLPWAKPVT</sequence>
<accession>A0A154MTD7</accession>
<gene>
    <name evidence="2" type="ORF">ATP06_0214400</name>
    <name evidence="1" type="ORF">AVL48_23640</name>
</gene>
<evidence type="ECO:0000313" key="1">
    <source>
        <dbReference type="EMBL" id="KZB87608.1"/>
    </source>
</evidence>
<dbReference type="Pfam" id="PF01663">
    <property type="entry name" value="Phosphodiest"/>
    <property type="match status" value="1"/>
</dbReference>
<comment type="caution">
    <text evidence="1">The sequence shown here is derived from an EMBL/GenBank/DDBJ whole genome shotgun (WGS) entry which is preliminary data.</text>
</comment>
<protein>
    <submittedName>
        <fullName evidence="1">Nucleotide pyrophosphatase</fullName>
    </submittedName>
</protein>
<dbReference type="OrthoDB" id="3590172at2"/>
<dbReference type="EMBL" id="LQCI01000003">
    <property type="protein sequence ID" value="KZB87608.1"/>
    <property type="molecule type" value="Genomic_DNA"/>
</dbReference>
<reference evidence="2 4" key="2">
    <citation type="submission" date="2016-11" db="EMBL/GenBank/DDBJ databases">
        <title>Genome sequencing of Amycolatopsis regifaucium.</title>
        <authorList>
            <person name="Mayilraj S."/>
            <person name="Kaur N."/>
        </authorList>
    </citation>
    <scope>NUCLEOTIDE SEQUENCE [LARGE SCALE GENOMIC DNA]</scope>
    <source>
        <strain evidence="2 4">GY080</strain>
    </source>
</reference>
<evidence type="ECO:0000313" key="2">
    <source>
        <dbReference type="EMBL" id="OKA08435.1"/>
    </source>
</evidence>
<evidence type="ECO:0000313" key="3">
    <source>
        <dbReference type="Proteomes" id="UP000076321"/>
    </source>
</evidence>
<proteinExistence type="predicted"/>
<evidence type="ECO:0000313" key="4">
    <source>
        <dbReference type="Proteomes" id="UP000186883"/>
    </source>
</evidence>
<dbReference type="AlphaFoldDB" id="A0A154MTD7"/>
<dbReference type="InterPro" id="IPR002591">
    <property type="entry name" value="Phosphodiest/P_Trfase"/>
</dbReference>
<keyword evidence="4" id="KW-1185">Reference proteome</keyword>
<organism evidence="1 3">
    <name type="scientific">Amycolatopsis regifaucium</name>
    <dbReference type="NCBI Taxonomy" id="546365"/>
    <lineage>
        <taxon>Bacteria</taxon>
        <taxon>Bacillati</taxon>
        <taxon>Actinomycetota</taxon>
        <taxon>Actinomycetes</taxon>
        <taxon>Pseudonocardiales</taxon>
        <taxon>Pseudonocardiaceae</taxon>
        <taxon>Amycolatopsis</taxon>
    </lineage>
</organism>
<reference evidence="1 3" key="1">
    <citation type="submission" date="2015-12" db="EMBL/GenBank/DDBJ databases">
        <title>Amycolatopsis regifaucium genome sequencing and assembly.</title>
        <authorList>
            <person name="Mayilraj S."/>
        </authorList>
    </citation>
    <scope>NUCLEOTIDE SEQUENCE [LARGE SCALE GENOMIC DNA]</scope>
    <source>
        <strain evidence="1 3">GY080</strain>
    </source>
</reference>
<name>A0A154MTD7_9PSEU</name>
<dbReference type="Proteomes" id="UP000076321">
    <property type="component" value="Unassembled WGS sequence"/>
</dbReference>
<dbReference type="Gene3D" id="3.40.720.10">
    <property type="entry name" value="Alkaline Phosphatase, subunit A"/>
    <property type="match status" value="1"/>
</dbReference>